<dbReference type="SUPFAM" id="SSF52833">
    <property type="entry name" value="Thioredoxin-like"/>
    <property type="match status" value="1"/>
</dbReference>
<dbReference type="Pfam" id="PF13899">
    <property type="entry name" value="Thioredoxin_7"/>
    <property type="match status" value="1"/>
</dbReference>
<dbReference type="Proteomes" id="UP000503018">
    <property type="component" value="Chromosome"/>
</dbReference>
<organism evidence="2 3">
    <name type="scientific">Sphingomonas lacunae</name>
    <dbReference type="NCBI Taxonomy" id="2698828"/>
    <lineage>
        <taxon>Bacteria</taxon>
        <taxon>Pseudomonadati</taxon>
        <taxon>Pseudomonadota</taxon>
        <taxon>Alphaproteobacteria</taxon>
        <taxon>Sphingomonadales</taxon>
        <taxon>Sphingomonadaceae</taxon>
        <taxon>Sphingomonas</taxon>
    </lineage>
</organism>
<dbReference type="EMBL" id="CP053015">
    <property type="protein sequence ID" value="QJQ32311.1"/>
    <property type="molecule type" value="Genomic_DNA"/>
</dbReference>
<name>A0A6M4AZ58_9SPHN</name>
<reference evidence="2 3" key="1">
    <citation type="submission" date="2020-01" db="EMBL/GenBank/DDBJ databases">
        <title>Sphingomonas sp. strain CSW-10.</title>
        <authorList>
            <person name="Chen W.-M."/>
        </authorList>
    </citation>
    <scope>NUCLEOTIDE SEQUENCE [LARGE SCALE GENOMIC DNA]</scope>
    <source>
        <strain evidence="2 3">CSW-10</strain>
    </source>
</reference>
<dbReference type="KEGG" id="slan:GV829_07490"/>
<gene>
    <name evidence="2" type="ORF">GV829_07490</name>
</gene>
<accession>A0A6M4AZ58</accession>
<dbReference type="RefSeq" id="WP_169945439.1">
    <property type="nucleotide sequence ID" value="NZ_CP053015.1"/>
</dbReference>
<feature type="chain" id="PRO_5026882090" evidence="1">
    <location>
        <begin position="21"/>
        <end position="179"/>
    </location>
</feature>
<keyword evidence="1" id="KW-0732">Signal</keyword>
<keyword evidence="3" id="KW-1185">Reference proteome</keyword>
<sequence>MKLRQWTATTLFALAAPASAGATPSAPEQAAVEAAAIDPAEAVGGAPAYDPSRAATADVNAALAAARASGRHVLLIMGGDWCHDSMALWDLFDTPRFATMLDARYELVWVDVGHRDRNLDIARRFGLPPLEGTPTVLILTPQGTATNLEDAPTWRNAASRKPEAIYRHFSRAVAPVPNP</sequence>
<protein>
    <submittedName>
        <fullName evidence="2">Thioredoxin family protein</fullName>
    </submittedName>
</protein>
<feature type="signal peptide" evidence="1">
    <location>
        <begin position="1"/>
        <end position="20"/>
    </location>
</feature>
<dbReference type="InterPro" id="IPR036249">
    <property type="entry name" value="Thioredoxin-like_sf"/>
</dbReference>
<evidence type="ECO:0000256" key="1">
    <source>
        <dbReference type="SAM" id="SignalP"/>
    </source>
</evidence>
<evidence type="ECO:0000313" key="3">
    <source>
        <dbReference type="Proteomes" id="UP000503018"/>
    </source>
</evidence>
<dbReference type="AlphaFoldDB" id="A0A6M4AZ58"/>
<proteinExistence type="predicted"/>
<dbReference type="Gene3D" id="3.40.30.10">
    <property type="entry name" value="Glutaredoxin"/>
    <property type="match status" value="1"/>
</dbReference>
<evidence type="ECO:0000313" key="2">
    <source>
        <dbReference type="EMBL" id="QJQ32311.1"/>
    </source>
</evidence>